<protein>
    <recommendedName>
        <fullName evidence="3">F-box domain-containing protein</fullName>
    </recommendedName>
</protein>
<dbReference type="InterPro" id="IPR032675">
    <property type="entry name" value="LRR_dom_sf"/>
</dbReference>
<organism evidence="1 2">
    <name type="scientific">Australozyma saopauloensis</name>
    <dbReference type="NCBI Taxonomy" id="291208"/>
    <lineage>
        <taxon>Eukaryota</taxon>
        <taxon>Fungi</taxon>
        <taxon>Dikarya</taxon>
        <taxon>Ascomycota</taxon>
        <taxon>Saccharomycotina</taxon>
        <taxon>Pichiomycetes</taxon>
        <taxon>Metschnikowiaceae</taxon>
        <taxon>Australozyma</taxon>
    </lineage>
</organism>
<proteinExistence type="predicted"/>
<gene>
    <name evidence="1" type="ORF">PUMCH_002759</name>
</gene>
<sequence length="393" mass="45130">MSRTWPRSQFEKVDVLHWCLFHDSDEFRAQVLRQQEELRRQNEKGTGLTFPLEVIVHLFEIMLLRGQLTPKFLRLSKLFYLIVAPMLYRQPHLRGDNFLSFVDTINGNKTIGEYIHHLDLSNVNQSGKNAYVAKLLKRSRPSLRSFTAPQTSFGLAPLISLRSCKTLERLDLRLVSETLNLEELFLAIRQLENLTHLSFPRSSIEINDYSNVKWPPKLEYLRVSGGISDDFLIHSEFPPTIAHMEFAHCPKVKHLGFEHLIEKFGYNLKTLKIQFPMPGLMSNSLDTIFIYCPSLLVLELSVDYISADIFNVNLLPMYENRPLRALYIDSSGMLGTTDKLDPIDLALALDDGRLPNVRNIRCTAKLGWNPDSDVVSYIAEELEERGGGLYIGY</sequence>
<dbReference type="Proteomes" id="UP001338582">
    <property type="component" value="Chromosome 3"/>
</dbReference>
<dbReference type="KEGG" id="asau:88173823"/>
<evidence type="ECO:0000313" key="1">
    <source>
        <dbReference type="EMBL" id="WPK25442.1"/>
    </source>
</evidence>
<dbReference type="RefSeq" id="XP_062877824.1">
    <property type="nucleotide sequence ID" value="XM_063021754.1"/>
</dbReference>
<name>A0AAX4HA53_9ASCO</name>
<reference evidence="1 2" key="1">
    <citation type="submission" date="2023-10" db="EMBL/GenBank/DDBJ databases">
        <title>Draft Genome Sequence of Candida saopaulonensis from a very Premature Infant with Sepsis.</title>
        <authorList>
            <person name="Ning Y."/>
            <person name="Dai R."/>
            <person name="Xiao M."/>
            <person name="Xu Y."/>
            <person name="Yan Q."/>
            <person name="Zhang L."/>
        </authorList>
    </citation>
    <scope>NUCLEOTIDE SEQUENCE [LARGE SCALE GENOMIC DNA]</scope>
    <source>
        <strain evidence="1 2">19XY460</strain>
    </source>
</reference>
<accession>A0AAX4HA53</accession>
<dbReference type="GeneID" id="88173823"/>
<dbReference type="Gene3D" id="3.80.10.10">
    <property type="entry name" value="Ribonuclease Inhibitor"/>
    <property type="match status" value="1"/>
</dbReference>
<dbReference type="AlphaFoldDB" id="A0AAX4HA53"/>
<dbReference type="EMBL" id="CP138896">
    <property type="protein sequence ID" value="WPK25442.1"/>
    <property type="molecule type" value="Genomic_DNA"/>
</dbReference>
<evidence type="ECO:0000313" key="2">
    <source>
        <dbReference type="Proteomes" id="UP001338582"/>
    </source>
</evidence>
<evidence type="ECO:0008006" key="3">
    <source>
        <dbReference type="Google" id="ProtNLM"/>
    </source>
</evidence>
<keyword evidence="2" id="KW-1185">Reference proteome</keyword>
<dbReference type="SUPFAM" id="SSF52047">
    <property type="entry name" value="RNI-like"/>
    <property type="match status" value="1"/>
</dbReference>